<dbReference type="Pfam" id="PF08700">
    <property type="entry name" value="VPS51_Exo84_N"/>
    <property type="match status" value="1"/>
</dbReference>
<name>A0AAQ3MDL9_9PEZI</name>
<gene>
    <name evidence="9" type="ORF">R9X50_00692100</name>
</gene>
<keyword evidence="10" id="KW-1185">Reference proteome</keyword>
<evidence type="ECO:0000256" key="5">
    <source>
        <dbReference type="ARBA" id="ARBA00022927"/>
    </source>
</evidence>
<evidence type="ECO:0000256" key="1">
    <source>
        <dbReference type="ARBA" id="ARBA00004395"/>
    </source>
</evidence>
<evidence type="ECO:0000256" key="7">
    <source>
        <dbReference type="ARBA" id="ARBA00023136"/>
    </source>
</evidence>
<evidence type="ECO:0000256" key="6">
    <source>
        <dbReference type="ARBA" id="ARBA00023034"/>
    </source>
</evidence>
<reference evidence="9 10" key="1">
    <citation type="submission" date="2023-11" db="EMBL/GenBank/DDBJ databases">
        <title>An acidophilic fungus is an integral part of prey digestion in a carnivorous sundew plant.</title>
        <authorList>
            <person name="Tsai I.J."/>
        </authorList>
    </citation>
    <scope>NUCLEOTIDE SEQUENCE [LARGE SCALE GENOMIC DNA]</scope>
    <source>
        <strain evidence="9">169a</strain>
    </source>
</reference>
<dbReference type="Proteomes" id="UP001303373">
    <property type="component" value="Chromosome 12"/>
</dbReference>
<proteinExistence type="inferred from homology"/>
<keyword evidence="4" id="KW-0813">Transport</keyword>
<keyword evidence="7" id="KW-0472">Membrane</keyword>
<accession>A0AAQ3MDL9</accession>
<evidence type="ECO:0000313" key="9">
    <source>
        <dbReference type="EMBL" id="WPH04037.1"/>
    </source>
</evidence>
<comment type="similarity">
    <text evidence="2">Belongs to the COG1 family.</text>
</comment>
<evidence type="ECO:0000256" key="4">
    <source>
        <dbReference type="ARBA" id="ARBA00022448"/>
    </source>
</evidence>
<dbReference type="PANTHER" id="PTHR31658:SF0">
    <property type="entry name" value="CONSERVED OLIGOMERIC GOLGI COMPLEX SUBUNIT 1"/>
    <property type="match status" value="1"/>
</dbReference>
<dbReference type="PANTHER" id="PTHR31658">
    <property type="entry name" value="CONSERVED OLIGOMERIC GOLGI COMPLEX SUBUNIT 1"/>
    <property type="match status" value="1"/>
</dbReference>
<keyword evidence="6" id="KW-0333">Golgi apparatus</keyword>
<dbReference type="AlphaFoldDB" id="A0AAQ3MDL9"/>
<dbReference type="EMBL" id="CP138591">
    <property type="protein sequence ID" value="WPH04037.1"/>
    <property type="molecule type" value="Genomic_DNA"/>
</dbReference>
<evidence type="ECO:0000313" key="10">
    <source>
        <dbReference type="Proteomes" id="UP001303373"/>
    </source>
</evidence>
<dbReference type="GO" id="GO:0017119">
    <property type="term" value="C:Golgi transport complex"/>
    <property type="evidence" value="ECO:0007669"/>
    <property type="project" value="InterPro"/>
</dbReference>
<dbReference type="InterPro" id="IPR033370">
    <property type="entry name" value="COG1"/>
</dbReference>
<evidence type="ECO:0000256" key="8">
    <source>
        <dbReference type="SAM" id="MobiDB-lite"/>
    </source>
</evidence>
<protein>
    <recommendedName>
        <fullName evidence="3">Conserved oligomeric Golgi complex subunit 1</fullName>
    </recommendedName>
</protein>
<evidence type="ECO:0000256" key="3">
    <source>
        <dbReference type="ARBA" id="ARBA00020978"/>
    </source>
</evidence>
<dbReference type="GO" id="GO:0000139">
    <property type="term" value="C:Golgi membrane"/>
    <property type="evidence" value="ECO:0007669"/>
    <property type="project" value="UniProtKB-SubCell"/>
</dbReference>
<evidence type="ECO:0000256" key="2">
    <source>
        <dbReference type="ARBA" id="ARBA00006653"/>
    </source>
</evidence>
<dbReference type="GO" id="GO:0015031">
    <property type="term" value="P:protein transport"/>
    <property type="evidence" value="ECO:0007669"/>
    <property type="project" value="UniProtKB-KW"/>
</dbReference>
<feature type="compositionally biased region" description="Basic and acidic residues" evidence="8">
    <location>
        <begin position="671"/>
        <end position="683"/>
    </location>
</feature>
<feature type="region of interest" description="Disordered" evidence="8">
    <location>
        <begin position="665"/>
        <end position="700"/>
    </location>
</feature>
<sequence length="777" mass="87861">MAEAPDPRSLKSWEEAFETYPVPIVRKLEHQLRKHTDENRQKLRSLVGASYRDLLGTAERIIDMDDQMQRTETLLLEIGRRCNARAVERSAENLERMSKSLSRGACQERYRSLGQAKLLQSTLAVAGRAMKAGGDALLVAKLLVLARLLHKDLVDGAKPVVALEEFRRRLASLRKRLLAYTERMLVRPGMDRSALANTLCAYALITNSTPKDVLIHFLQTRSDEFDLSSGRPSENDVRKMLDLYSQTLSDARALFPRVFADAVSQVSRTPLLQDTQIRSLNELSLDIYGQWVAEDVRKFTPWVRHDQLTASDVSDSLASWAKQAQKALVGATEQYLKDEKDIQEVLNVRRKIIAQYLGLGAKIREESHRQTIPKLRSVFLERLEILAEQQISNISLVLEKPSTTSAPSQNLWQLATENTDLSKGAMKFRNSILQRRNGRDDVLNQNAGRLETWLKSIEKLWQMTQQMRATKWDDDSDLDLDLDEPEDEESMQDALSNQDPETLEGKFRETTTSAIQTLYASVQTASKAETSPPDLLLRSLREINQTQQCLTDKTTLSPPPTTTTNNKELITTLYHHLAKRILENTLHPLTKSLSKPPRPSLALWDGSPLLPVQPSPVIFRLLTLLHKAMAENATSCDLWSPAAVVVLKGELDELVAGIWQEAMRSAPDSANDEKGGVEGEKTTSDGTEQGTPFQEAKSGAWGREERIQWLFDCCYLHRVTGRPPHNDNKGSSKLETVIEELEQSLEVPMDRLRKNANEYWRRTFLLFGLLAPCIEHD</sequence>
<comment type="subcellular location">
    <subcellularLocation>
        <location evidence="1">Golgi apparatus membrane</location>
        <topology evidence="1">Peripheral membrane protein</topology>
    </subcellularLocation>
</comment>
<feature type="region of interest" description="Disordered" evidence="8">
    <location>
        <begin position="472"/>
        <end position="502"/>
    </location>
</feature>
<keyword evidence="5" id="KW-0653">Protein transport</keyword>
<organism evidence="9 10">
    <name type="scientific">Acrodontium crateriforme</name>
    <dbReference type="NCBI Taxonomy" id="150365"/>
    <lineage>
        <taxon>Eukaryota</taxon>
        <taxon>Fungi</taxon>
        <taxon>Dikarya</taxon>
        <taxon>Ascomycota</taxon>
        <taxon>Pezizomycotina</taxon>
        <taxon>Dothideomycetes</taxon>
        <taxon>Dothideomycetidae</taxon>
        <taxon>Mycosphaerellales</taxon>
        <taxon>Teratosphaeriaceae</taxon>
        <taxon>Acrodontium</taxon>
    </lineage>
</organism>
<dbReference type="GO" id="GO:0006891">
    <property type="term" value="P:intra-Golgi vesicle-mediated transport"/>
    <property type="evidence" value="ECO:0007669"/>
    <property type="project" value="InterPro"/>
</dbReference>
<feature type="compositionally biased region" description="Acidic residues" evidence="8">
    <location>
        <begin position="474"/>
        <end position="491"/>
    </location>
</feature>